<feature type="domain" description="Response regulatory" evidence="9">
    <location>
        <begin position="6"/>
        <end position="119"/>
    </location>
</feature>
<evidence type="ECO:0000256" key="8">
    <source>
        <dbReference type="PROSITE-ProRule" id="PRU01091"/>
    </source>
</evidence>
<dbReference type="Proteomes" id="UP000682811">
    <property type="component" value="Unassembled WGS sequence"/>
</dbReference>
<dbReference type="SUPFAM" id="SSF46894">
    <property type="entry name" value="C-terminal effector domain of the bipartite response regulators"/>
    <property type="match status" value="1"/>
</dbReference>
<dbReference type="AlphaFoldDB" id="A0A920CRU8"/>
<dbReference type="CDD" id="cd00383">
    <property type="entry name" value="trans_reg_C"/>
    <property type="match status" value="1"/>
</dbReference>
<dbReference type="Gene3D" id="1.10.10.10">
    <property type="entry name" value="Winged helix-like DNA-binding domain superfamily/Winged helix DNA-binding domain"/>
    <property type="match status" value="1"/>
</dbReference>
<reference evidence="11 12" key="1">
    <citation type="submission" date="2021-03" db="EMBL/GenBank/DDBJ databases">
        <title>Antimicrobial resistance genes in bacteria isolated from Japanese honey, and their potential for conferring macrolide and lincosamide resistance in the American foulbrood pathogen Paenibacillus larvae.</title>
        <authorList>
            <person name="Okamoto M."/>
            <person name="Kumagai M."/>
            <person name="Kanamori H."/>
            <person name="Takamatsu D."/>
        </authorList>
    </citation>
    <scope>NUCLEOTIDE SEQUENCE [LARGE SCALE GENOMIC DNA]</scope>
    <source>
        <strain evidence="11 12">J34TS1</strain>
    </source>
</reference>
<organism evidence="11 12">
    <name type="scientific">Paenibacillus azoreducens</name>
    <dbReference type="NCBI Taxonomy" id="116718"/>
    <lineage>
        <taxon>Bacteria</taxon>
        <taxon>Bacillati</taxon>
        <taxon>Bacillota</taxon>
        <taxon>Bacilli</taxon>
        <taxon>Bacillales</taxon>
        <taxon>Paenibacillaceae</taxon>
        <taxon>Paenibacillus</taxon>
    </lineage>
</organism>
<protein>
    <submittedName>
        <fullName evidence="11">DNA-binding response regulator</fullName>
    </submittedName>
</protein>
<name>A0A920CRU8_9BACL</name>
<keyword evidence="3" id="KW-0902">Two-component regulatory system</keyword>
<accession>A0A920CRU8</accession>
<dbReference type="InterPro" id="IPR036388">
    <property type="entry name" value="WH-like_DNA-bd_sf"/>
</dbReference>
<keyword evidence="4" id="KW-0805">Transcription regulation</keyword>
<gene>
    <name evidence="11" type="ORF">J34TS1_14270</name>
</gene>
<dbReference type="PROSITE" id="PS51755">
    <property type="entry name" value="OMPR_PHOB"/>
    <property type="match status" value="1"/>
</dbReference>
<evidence type="ECO:0000256" key="6">
    <source>
        <dbReference type="ARBA" id="ARBA00023163"/>
    </source>
</evidence>
<evidence type="ECO:0000256" key="7">
    <source>
        <dbReference type="PROSITE-ProRule" id="PRU00169"/>
    </source>
</evidence>
<keyword evidence="12" id="KW-1185">Reference proteome</keyword>
<dbReference type="Pfam" id="PF00072">
    <property type="entry name" value="Response_reg"/>
    <property type="match status" value="1"/>
</dbReference>
<keyword evidence="2 7" id="KW-0597">Phosphoprotein</keyword>
<dbReference type="GO" id="GO:0000976">
    <property type="term" value="F:transcription cis-regulatory region binding"/>
    <property type="evidence" value="ECO:0007669"/>
    <property type="project" value="TreeGrafter"/>
</dbReference>
<dbReference type="SMART" id="SM00862">
    <property type="entry name" value="Trans_reg_C"/>
    <property type="match status" value="1"/>
</dbReference>
<dbReference type="RefSeq" id="WP_194233313.1">
    <property type="nucleotide sequence ID" value="NZ_AP025343.1"/>
</dbReference>
<dbReference type="InterPro" id="IPR039420">
    <property type="entry name" value="WalR-like"/>
</dbReference>
<comment type="subcellular location">
    <subcellularLocation>
        <location evidence="1">Cytoplasm</location>
    </subcellularLocation>
</comment>
<dbReference type="PANTHER" id="PTHR48111">
    <property type="entry name" value="REGULATOR OF RPOS"/>
    <property type="match status" value="1"/>
</dbReference>
<evidence type="ECO:0000256" key="4">
    <source>
        <dbReference type="ARBA" id="ARBA00023015"/>
    </source>
</evidence>
<feature type="DNA-binding region" description="OmpR/PhoB-type" evidence="8">
    <location>
        <begin position="134"/>
        <end position="235"/>
    </location>
</feature>
<evidence type="ECO:0000313" key="12">
    <source>
        <dbReference type="Proteomes" id="UP000682811"/>
    </source>
</evidence>
<dbReference type="GO" id="GO:0032993">
    <property type="term" value="C:protein-DNA complex"/>
    <property type="evidence" value="ECO:0007669"/>
    <property type="project" value="TreeGrafter"/>
</dbReference>
<dbReference type="FunFam" id="1.10.10.10:FF:000018">
    <property type="entry name" value="DNA-binding response regulator ResD"/>
    <property type="match status" value="1"/>
</dbReference>
<evidence type="ECO:0000259" key="9">
    <source>
        <dbReference type="PROSITE" id="PS50110"/>
    </source>
</evidence>
<dbReference type="SUPFAM" id="SSF52172">
    <property type="entry name" value="CheY-like"/>
    <property type="match status" value="1"/>
</dbReference>
<evidence type="ECO:0000256" key="5">
    <source>
        <dbReference type="ARBA" id="ARBA00023125"/>
    </source>
</evidence>
<dbReference type="Gene3D" id="3.40.50.2300">
    <property type="match status" value="1"/>
</dbReference>
<dbReference type="SMART" id="SM00448">
    <property type="entry name" value="REC"/>
    <property type="match status" value="1"/>
</dbReference>
<dbReference type="InterPro" id="IPR001789">
    <property type="entry name" value="Sig_transdc_resp-reg_receiver"/>
</dbReference>
<keyword evidence="6" id="KW-0804">Transcription</keyword>
<dbReference type="EMBL" id="BORT01000004">
    <property type="protein sequence ID" value="GIO46662.1"/>
    <property type="molecule type" value="Genomic_DNA"/>
</dbReference>
<dbReference type="PANTHER" id="PTHR48111:SF26">
    <property type="entry name" value="STAGE 0 SPORULATION PROTEIN A HOMOLOG"/>
    <property type="match status" value="1"/>
</dbReference>
<dbReference type="CDD" id="cd17574">
    <property type="entry name" value="REC_OmpR"/>
    <property type="match status" value="1"/>
</dbReference>
<feature type="domain" description="OmpR/PhoB-type" evidence="10">
    <location>
        <begin position="134"/>
        <end position="235"/>
    </location>
</feature>
<dbReference type="InterPro" id="IPR011006">
    <property type="entry name" value="CheY-like_superfamily"/>
</dbReference>
<dbReference type="Pfam" id="PF00486">
    <property type="entry name" value="Trans_reg_C"/>
    <property type="match status" value="1"/>
</dbReference>
<dbReference type="GO" id="GO:0005829">
    <property type="term" value="C:cytosol"/>
    <property type="evidence" value="ECO:0007669"/>
    <property type="project" value="TreeGrafter"/>
</dbReference>
<proteinExistence type="predicted"/>
<evidence type="ECO:0000256" key="2">
    <source>
        <dbReference type="ARBA" id="ARBA00022553"/>
    </source>
</evidence>
<dbReference type="FunFam" id="3.40.50.2300:FF:000001">
    <property type="entry name" value="DNA-binding response regulator PhoB"/>
    <property type="match status" value="1"/>
</dbReference>
<evidence type="ECO:0000256" key="3">
    <source>
        <dbReference type="ARBA" id="ARBA00023012"/>
    </source>
</evidence>
<evidence type="ECO:0000259" key="10">
    <source>
        <dbReference type="PROSITE" id="PS51755"/>
    </source>
</evidence>
<evidence type="ECO:0000313" key="11">
    <source>
        <dbReference type="EMBL" id="GIO46662.1"/>
    </source>
</evidence>
<comment type="caution">
    <text evidence="11">The sequence shown here is derived from an EMBL/GenBank/DDBJ whole genome shotgun (WGS) entry which is preliminary data.</text>
</comment>
<dbReference type="InterPro" id="IPR016032">
    <property type="entry name" value="Sig_transdc_resp-reg_C-effctor"/>
</dbReference>
<keyword evidence="5 8" id="KW-0238">DNA-binding</keyword>
<dbReference type="Gene3D" id="6.10.250.690">
    <property type="match status" value="1"/>
</dbReference>
<dbReference type="PROSITE" id="PS50110">
    <property type="entry name" value="RESPONSE_REGULATORY"/>
    <property type="match status" value="1"/>
</dbReference>
<feature type="modified residue" description="4-aspartylphosphate" evidence="7">
    <location>
        <position position="55"/>
    </location>
</feature>
<dbReference type="GO" id="GO:0006355">
    <property type="term" value="P:regulation of DNA-templated transcription"/>
    <property type="evidence" value="ECO:0007669"/>
    <property type="project" value="InterPro"/>
</dbReference>
<dbReference type="InterPro" id="IPR001867">
    <property type="entry name" value="OmpR/PhoB-type_DNA-bd"/>
</dbReference>
<evidence type="ECO:0000256" key="1">
    <source>
        <dbReference type="ARBA" id="ARBA00004496"/>
    </source>
</evidence>
<dbReference type="GO" id="GO:0000156">
    <property type="term" value="F:phosphorelay response regulator activity"/>
    <property type="evidence" value="ECO:0007669"/>
    <property type="project" value="TreeGrafter"/>
</dbReference>
<sequence>MENAARILIVEDDSDICQLITDALLKEGYKVNAVHNGLAAVDEFAANRYDLMILDIMLPGIDGFEVLRRIREKEKIPILLLSAKDEEVDKILGLGGGADDYLTKPFLLGELLARVRAQLRRCFYYHPEVVRTSDPVISYKKLKMNLNTYQVEVDGETKVLTSKEFDILRLLISSPRRVFTKSQIFENIWNEPFSSEVDENTIMVHIRRLRIKIEADPSHPEYIQTVWGIGYRLGGEE</sequence>